<dbReference type="Gene3D" id="3.60.15.10">
    <property type="entry name" value="Ribonuclease Z/Hydroxyacylglutathione hydrolase-like"/>
    <property type="match status" value="1"/>
</dbReference>
<dbReference type="SUPFAM" id="SSF56281">
    <property type="entry name" value="Metallo-hydrolase/oxidoreductase"/>
    <property type="match status" value="1"/>
</dbReference>
<dbReference type="NCBIfam" id="TIGR00360">
    <property type="entry name" value="ComEC_N-term"/>
    <property type="match status" value="1"/>
</dbReference>
<comment type="caution">
    <text evidence="10">The sequence shown here is derived from an EMBL/GenBank/DDBJ whole genome shotgun (WGS) entry which is preliminary data.</text>
</comment>
<feature type="transmembrane region" description="Helical" evidence="6">
    <location>
        <begin position="442"/>
        <end position="463"/>
    </location>
</feature>
<feature type="domain" description="Metallo-beta-lactamase" evidence="7">
    <location>
        <begin position="498"/>
        <end position="679"/>
    </location>
</feature>
<feature type="transmembrane region" description="Helical" evidence="6">
    <location>
        <begin position="6"/>
        <end position="25"/>
    </location>
</feature>
<dbReference type="InterPro" id="IPR025405">
    <property type="entry name" value="DUF4131"/>
</dbReference>
<feature type="transmembrane region" description="Helical" evidence="6">
    <location>
        <begin position="257"/>
        <end position="279"/>
    </location>
</feature>
<dbReference type="Pfam" id="PF00753">
    <property type="entry name" value="Lactamase_B"/>
    <property type="match status" value="1"/>
</dbReference>
<evidence type="ECO:0000256" key="1">
    <source>
        <dbReference type="ARBA" id="ARBA00004651"/>
    </source>
</evidence>
<dbReference type="InterPro" id="IPR052159">
    <property type="entry name" value="Competence_DNA_uptake"/>
</dbReference>
<reference evidence="10 11" key="1">
    <citation type="submission" date="2024-10" db="EMBL/GenBank/DDBJ databases">
        <authorList>
            <person name="Yibar A."/>
            <person name="Saticioglu I.B."/>
            <person name="Duman M."/>
            <person name="Ajmi N."/>
            <person name="Gurler F."/>
            <person name="Ay H."/>
            <person name="Onuk E."/>
            <person name="Guler S."/>
            <person name="Romalde J.L."/>
        </authorList>
    </citation>
    <scope>NUCLEOTIDE SEQUENCE [LARGE SCALE GENOMIC DNA]</scope>
    <source>
        <strain evidence="10 11">14-MA-B</strain>
    </source>
</reference>
<keyword evidence="5 6" id="KW-0472">Membrane</keyword>
<comment type="subcellular location">
    <subcellularLocation>
        <location evidence="1">Cell membrane</location>
        <topology evidence="1">Multi-pass membrane protein</topology>
    </subcellularLocation>
</comment>
<dbReference type="InterPro" id="IPR004477">
    <property type="entry name" value="ComEC_N"/>
</dbReference>
<organism evidence="10 11">
    <name type="scientific">Vibrio rumoiensis</name>
    <dbReference type="NCBI Taxonomy" id="76258"/>
    <lineage>
        <taxon>Bacteria</taxon>
        <taxon>Pseudomonadati</taxon>
        <taxon>Pseudomonadota</taxon>
        <taxon>Gammaproteobacteria</taxon>
        <taxon>Vibrionales</taxon>
        <taxon>Vibrionaceae</taxon>
        <taxon>Vibrio</taxon>
    </lineage>
</organism>
<dbReference type="PANTHER" id="PTHR30619">
    <property type="entry name" value="DNA INTERNALIZATION/COMPETENCE PROTEIN COMEC/REC2"/>
    <property type="match status" value="1"/>
</dbReference>
<evidence type="ECO:0000259" key="8">
    <source>
        <dbReference type="Pfam" id="PF03772"/>
    </source>
</evidence>
<keyword evidence="2" id="KW-1003">Cell membrane</keyword>
<gene>
    <name evidence="10" type="ORF">ACGRQ9_07775</name>
</gene>
<dbReference type="Proteomes" id="UP001607151">
    <property type="component" value="Unassembled WGS sequence"/>
</dbReference>
<dbReference type="CDD" id="cd07731">
    <property type="entry name" value="ComA-like_MBL-fold"/>
    <property type="match status" value="1"/>
</dbReference>
<feature type="transmembrane region" description="Helical" evidence="6">
    <location>
        <begin position="470"/>
        <end position="486"/>
    </location>
</feature>
<protein>
    <submittedName>
        <fullName evidence="10">DNA internalization-related competence protein ComEC/Rec2</fullName>
    </submittedName>
</protein>
<evidence type="ECO:0000259" key="9">
    <source>
        <dbReference type="Pfam" id="PF13567"/>
    </source>
</evidence>
<proteinExistence type="predicted"/>
<dbReference type="RefSeq" id="WP_394607629.1">
    <property type="nucleotide sequence ID" value="NZ_JBIHSN010000002.1"/>
</dbReference>
<name>A0ABW7IV08_9VIBR</name>
<keyword evidence="11" id="KW-1185">Reference proteome</keyword>
<evidence type="ECO:0000256" key="5">
    <source>
        <dbReference type="ARBA" id="ARBA00023136"/>
    </source>
</evidence>
<evidence type="ECO:0000313" key="11">
    <source>
        <dbReference type="Proteomes" id="UP001607151"/>
    </source>
</evidence>
<keyword evidence="3 6" id="KW-0812">Transmembrane</keyword>
<feature type="transmembrane region" description="Helical" evidence="6">
    <location>
        <begin position="325"/>
        <end position="344"/>
    </location>
</feature>
<feature type="transmembrane region" description="Helical" evidence="6">
    <location>
        <begin position="419"/>
        <end position="436"/>
    </location>
</feature>
<feature type="transmembrane region" description="Helical" evidence="6">
    <location>
        <begin position="390"/>
        <end position="412"/>
    </location>
</feature>
<dbReference type="NCBIfam" id="TIGR00361">
    <property type="entry name" value="ComEC_Rec2"/>
    <property type="match status" value="1"/>
</dbReference>
<dbReference type="EMBL" id="JBIHSN010000002">
    <property type="protein sequence ID" value="MFH0265394.1"/>
    <property type="molecule type" value="Genomic_DNA"/>
</dbReference>
<evidence type="ECO:0000256" key="4">
    <source>
        <dbReference type="ARBA" id="ARBA00022989"/>
    </source>
</evidence>
<dbReference type="InterPro" id="IPR036866">
    <property type="entry name" value="RibonucZ/Hydroxyglut_hydro"/>
</dbReference>
<evidence type="ECO:0000313" key="10">
    <source>
        <dbReference type="EMBL" id="MFH0265394.1"/>
    </source>
</evidence>
<keyword evidence="4 6" id="KW-1133">Transmembrane helix</keyword>
<sequence length="745" mass="84581">MPALILLMPIVVLFLALFFIKYDYLKKTGYLGQGLLLGGMIVIIHGNHYRDVTETLFSQGSHITVQAKVISLVHPAIHGKQMVLSLHRIGRLNLPKYAQPNVKVFFNLKGDNQPQLGEYWQFKLHVKPIIGQLNDAGFDNEQYYVSNLWHGKAVIEPDDGINIRIKTGYSFRLWLHTKVSSYLNELASKPFIIALAFGDRSLISAQQWQQLRDSGLSHLMAISGLHIGLAMAIGWNVGRLIKSSLLFIMPSFYFVRFLPLFSGFFIALMYAYLAGFSLPTQRAVIMGGLVLFMLSSRIHWSVWQILLLSLSLVLLIQPFSILQMGFWLSFGAIVIIYLSIWFYRQQKINRGINWRQVIIVQLGLFIGLGFLNVIFFGGASWVSPVINLLAIPWVSVVVVPAVFCGLILSALFDASWLPLVWQWVDVTLFPILWLLHKVEGAWLPLSHDWGVASLWLCFIVLAWRFRFYSAFYVVTILAVLWAFFPARPKPSWQVQILDVGQGLAVLIRKEQQTVLYDTGISWEGGSIADSVIVPLLRQSGEYQLSGLVISHTDSDHAGGRLDVEARLSPTWRRSSEFLDGYLPCIQGQSWHWKGLNFDVVWPPKQVERAYNPHSCVIKISDQQFTLLLTGDIDAISELLMMRGNHLSNVDVMTVPHHGSETSSFPLFVDAVRPKVAIASVALNNQWGLPSEKIKSRYLKNGAQWLDTAHSGQITISIYSNDWFIEQKRVNQYQPWYRQIVRKGLE</sequence>
<feature type="domain" description="DUF4131" evidence="9">
    <location>
        <begin position="3"/>
        <end position="146"/>
    </location>
</feature>
<feature type="transmembrane region" description="Helical" evidence="6">
    <location>
        <begin position="300"/>
        <end position="319"/>
    </location>
</feature>
<feature type="transmembrane region" description="Helical" evidence="6">
    <location>
        <begin position="356"/>
        <end position="378"/>
    </location>
</feature>
<dbReference type="Pfam" id="PF13567">
    <property type="entry name" value="DUF4131"/>
    <property type="match status" value="1"/>
</dbReference>
<evidence type="ECO:0000256" key="3">
    <source>
        <dbReference type="ARBA" id="ARBA00022692"/>
    </source>
</evidence>
<feature type="domain" description="ComEC/Rec2-related protein" evidence="8">
    <location>
        <begin position="195"/>
        <end position="464"/>
    </location>
</feature>
<dbReference type="Pfam" id="PF03772">
    <property type="entry name" value="Competence"/>
    <property type="match status" value="1"/>
</dbReference>
<dbReference type="InterPro" id="IPR001279">
    <property type="entry name" value="Metallo-B-lactamas"/>
</dbReference>
<feature type="transmembrane region" description="Helical" evidence="6">
    <location>
        <begin position="216"/>
        <end position="237"/>
    </location>
</feature>
<dbReference type="PANTHER" id="PTHR30619:SF1">
    <property type="entry name" value="RECOMBINATION PROTEIN 2"/>
    <property type="match status" value="1"/>
</dbReference>
<evidence type="ECO:0000256" key="6">
    <source>
        <dbReference type="SAM" id="Phobius"/>
    </source>
</evidence>
<evidence type="ECO:0000256" key="2">
    <source>
        <dbReference type="ARBA" id="ARBA00022475"/>
    </source>
</evidence>
<dbReference type="InterPro" id="IPR004797">
    <property type="entry name" value="Competence_ComEC/Rec2"/>
</dbReference>
<evidence type="ECO:0000259" key="7">
    <source>
        <dbReference type="Pfam" id="PF00753"/>
    </source>
</evidence>
<accession>A0ABW7IV08</accession>
<dbReference type="InterPro" id="IPR035681">
    <property type="entry name" value="ComA-like_MBL"/>
</dbReference>